<dbReference type="InterPro" id="IPR036709">
    <property type="entry name" value="Autotransporte_beta_dom_sf"/>
</dbReference>
<sequence length="442" mass="47860">MHSTKKQKIIMTSISCFFTAIMTTESVYADLPAPYKQVCISLGSKNSLTPEQQNFKNICNKIVGLDDKADNDAVAALRHEEIATQGNASIESSRKHTASISQRINTLRQSKVGGSSGDDNDLLEASRWGFFTNIGHNKGDRIKTVGVAGVGALGDASQAMVQGERAFDYDGSDLSIGLDYRFPGDKFIVGTALGYNKIESTFTTQAGRTKLKGQHISAYTSYLPSEHMYIDGIISLGNNAINASRPVPVFDNVTGVVLATDGRAFADTDSQQIAMSIGIGYEYNRSAWNITPYTRLDYTKTKINDYTETVLDNNPTGRDSRGMILSIKEQSATSLISTLGIRTSYPISSSGGVFIPQASLELNHQFKSDDRFINATLPVASNLGSDNPNTQTSQLDRNYLTLGVGVSAIFPNGHSGFVQIESLQGSDDLSDTAIKAGYRLEF</sequence>
<evidence type="ECO:0000259" key="1">
    <source>
        <dbReference type="PROSITE" id="PS51208"/>
    </source>
</evidence>
<dbReference type="PROSITE" id="PS51208">
    <property type="entry name" value="AUTOTRANSPORTER"/>
    <property type="match status" value="1"/>
</dbReference>
<name>A0A7V2WTW9_LEUMU</name>
<gene>
    <name evidence="2" type="ORF">ENJ51_00170</name>
</gene>
<evidence type="ECO:0000313" key="2">
    <source>
        <dbReference type="EMBL" id="HFC91205.1"/>
    </source>
</evidence>
<organism evidence="2">
    <name type="scientific">Leucothrix mucor</name>
    <dbReference type="NCBI Taxonomy" id="45248"/>
    <lineage>
        <taxon>Bacteria</taxon>
        <taxon>Pseudomonadati</taxon>
        <taxon>Pseudomonadota</taxon>
        <taxon>Gammaproteobacteria</taxon>
        <taxon>Thiotrichales</taxon>
        <taxon>Thiotrichaceae</taxon>
        <taxon>Leucothrix</taxon>
    </lineage>
</organism>
<protein>
    <submittedName>
        <fullName evidence="2">Autotransporter outer membrane beta-barrel domain-containing protein</fullName>
    </submittedName>
</protein>
<dbReference type="InterPro" id="IPR006315">
    <property type="entry name" value="OM_autotransptr_brl_dom"/>
</dbReference>
<reference evidence="2" key="1">
    <citation type="journal article" date="2020" name="mSystems">
        <title>Genome- and Community-Level Interaction Insights into Carbon Utilization and Element Cycling Functions of Hydrothermarchaeota in Hydrothermal Sediment.</title>
        <authorList>
            <person name="Zhou Z."/>
            <person name="Liu Y."/>
            <person name="Xu W."/>
            <person name="Pan J."/>
            <person name="Luo Z.H."/>
            <person name="Li M."/>
        </authorList>
    </citation>
    <scope>NUCLEOTIDE SEQUENCE [LARGE SCALE GENOMIC DNA]</scope>
    <source>
        <strain evidence="2">HyVt-493</strain>
    </source>
</reference>
<dbReference type="SMART" id="SM00869">
    <property type="entry name" value="Autotransporter"/>
    <property type="match status" value="1"/>
</dbReference>
<dbReference type="InterPro" id="IPR005546">
    <property type="entry name" value="Autotransporte_beta"/>
</dbReference>
<dbReference type="NCBIfam" id="TIGR01414">
    <property type="entry name" value="autotrans_barl"/>
    <property type="match status" value="1"/>
</dbReference>
<dbReference type="Gene3D" id="2.40.128.130">
    <property type="entry name" value="Autotransporter beta-domain"/>
    <property type="match status" value="1"/>
</dbReference>
<dbReference type="Pfam" id="PF03797">
    <property type="entry name" value="Autotransporter"/>
    <property type="match status" value="1"/>
</dbReference>
<accession>A0A7V2WTW9</accession>
<comment type="caution">
    <text evidence="2">The sequence shown here is derived from an EMBL/GenBank/DDBJ whole genome shotgun (WGS) entry which is preliminary data.</text>
</comment>
<dbReference type="Proteomes" id="UP000885750">
    <property type="component" value="Unassembled WGS sequence"/>
</dbReference>
<dbReference type="SUPFAM" id="SSF103515">
    <property type="entry name" value="Autotransporter"/>
    <property type="match status" value="1"/>
</dbReference>
<dbReference type="GO" id="GO:0019867">
    <property type="term" value="C:outer membrane"/>
    <property type="evidence" value="ECO:0007669"/>
    <property type="project" value="InterPro"/>
</dbReference>
<feature type="domain" description="Autotransporter" evidence="1">
    <location>
        <begin position="138"/>
        <end position="442"/>
    </location>
</feature>
<dbReference type="AlphaFoldDB" id="A0A7V2WTW9"/>
<proteinExistence type="predicted"/>
<dbReference type="EMBL" id="DRMS01000005">
    <property type="protein sequence ID" value="HFC91205.1"/>
    <property type="molecule type" value="Genomic_DNA"/>
</dbReference>